<protein>
    <submittedName>
        <fullName evidence="1">Uncharacterized protein</fullName>
    </submittedName>
</protein>
<reference evidence="1 2" key="1">
    <citation type="submission" date="2018-02" db="EMBL/GenBank/DDBJ databases">
        <title>The genomes of Aspergillus section Nigri reveals drivers in fungal speciation.</title>
        <authorList>
            <consortium name="DOE Joint Genome Institute"/>
            <person name="Vesth T.C."/>
            <person name="Nybo J."/>
            <person name="Theobald S."/>
            <person name="Brandl J."/>
            <person name="Frisvad J.C."/>
            <person name="Nielsen K.F."/>
            <person name="Lyhne E.K."/>
            <person name="Kogle M.E."/>
            <person name="Kuo A."/>
            <person name="Riley R."/>
            <person name="Clum A."/>
            <person name="Nolan M."/>
            <person name="Lipzen A."/>
            <person name="Salamov A."/>
            <person name="Henrissat B."/>
            <person name="Wiebenga A."/>
            <person name="De vries R.P."/>
            <person name="Grigoriev I.V."/>
            <person name="Mortensen U.H."/>
            <person name="Andersen M.R."/>
            <person name="Baker S.E."/>
        </authorList>
    </citation>
    <scope>NUCLEOTIDE SEQUENCE [LARGE SCALE GENOMIC DNA]</scope>
    <source>
        <strain evidence="1 2">CBS 707.79</strain>
    </source>
</reference>
<dbReference type="AlphaFoldDB" id="A0A319CZ24"/>
<organism evidence="1 2">
    <name type="scientific">Aspergillus ellipticus CBS 707.79</name>
    <dbReference type="NCBI Taxonomy" id="1448320"/>
    <lineage>
        <taxon>Eukaryota</taxon>
        <taxon>Fungi</taxon>
        <taxon>Dikarya</taxon>
        <taxon>Ascomycota</taxon>
        <taxon>Pezizomycotina</taxon>
        <taxon>Eurotiomycetes</taxon>
        <taxon>Eurotiomycetidae</taxon>
        <taxon>Eurotiales</taxon>
        <taxon>Aspergillaceae</taxon>
        <taxon>Aspergillus</taxon>
        <taxon>Aspergillus subgen. Circumdati</taxon>
    </lineage>
</organism>
<name>A0A319CZ24_9EURO</name>
<proteinExistence type="predicted"/>
<dbReference type="EMBL" id="KZ826002">
    <property type="protein sequence ID" value="PYH90019.1"/>
    <property type="molecule type" value="Genomic_DNA"/>
</dbReference>
<sequence length="172" mass="18798">MYLSFFLVGFWVFLIFLITTVHNLSLVPFLVPFDRFSILYVHTGESSTAGFGRRSVQASDGTGKVLLLWSKLVGKQVQLMNPHSPNFPLINIRSGGVRCSALALVPVDAGLRFLAWLLPQSAIRNASRPTGCRSCCCSMATRSGSVCQAPENIWHGSSVCLVRRELVAADPV</sequence>
<dbReference type="VEuPathDB" id="FungiDB:BO71DRAFT_93212"/>
<dbReference type="Proteomes" id="UP000247810">
    <property type="component" value="Unassembled WGS sequence"/>
</dbReference>
<evidence type="ECO:0000313" key="1">
    <source>
        <dbReference type="EMBL" id="PYH90019.1"/>
    </source>
</evidence>
<accession>A0A319CZ24</accession>
<keyword evidence="2" id="KW-1185">Reference proteome</keyword>
<gene>
    <name evidence="1" type="ORF">BO71DRAFT_93212</name>
</gene>
<evidence type="ECO:0000313" key="2">
    <source>
        <dbReference type="Proteomes" id="UP000247810"/>
    </source>
</evidence>